<organism evidence="6 7">
    <name type="scientific">Fistulifera solaris</name>
    <name type="common">Oleaginous diatom</name>
    <dbReference type="NCBI Taxonomy" id="1519565"/>
    <lineage>
        <taxon>Eukaryota</taxon>
        <taxon>Sar</taxon>
        <taxon>Stramenopiles</taxon>
        <taxon>Ochrophyta</taxon>
        <taxon>Bacillariophyta</taxon>
        <taxon>Bacillariophyceae</taxon>
        <taxon>Bacillariophycidae</taxon>
        <taxon>Naviculales</taxon>
        <taxon>Naviculaceae</taxon>
        <taxon>Fistulifera</taxon>
    </lineage>
</organism>
<evidence type="ECO:0000259" key="5">
    <source>
        <dbReference type="Pfam" id="PF01416"/>
    </source>
</evidence>
<dbReference type="AlphaFoldDB" id="A0A1Z5KSM9"/>
<keyword evidence="7" id="KW-1185">Reference proteome</keyword>
<dbReference type="Proteomes" id="UP000198406">
    <property type="component" value="Unassembled WGS sequence"/>
</dbReference>
<dbReference type="InterPro" id="IPR020094">
    <property type="entry name" value="TruA/RsuA/RluB/E/F_N"/>
</dbReference>
<evidence type="ECO:0000256" key="3">
    <source>
        <dbReference type="ARBA" id="ARBA00023235"/>
    </source>
</evidence>
<dbReference type="PANTHER" id="PTHR11142:SF0">
    <property type="entry name" value="TRNA PSEUDOURIDINE SYNTHASE-LIKE 1"/>
    <property type="match status" value="1"/>
</dbReference>
<dbReference type="InParanoid" id="A0A1Z5KSM9"/>
<dbReference type="GO" id="GO:0160147">
    <property type="term" value="F:tRNA pseudouridine(38-40) synthase activity"/>
    <property type="evidence" value="ECO:0007669"/>
    <property type="project" value="UniProtKB-EC"/>
</dbReference>
<protein>
    <recommendedName>
        <fullName evidence="4">tRNA pseudouridine synthase</fullName>
        <ecNumber evidence="4">5.4.99.12</ecNumber>
    </recommendedName>
</protein>
<dbReference type="EMBL" id="BDSP01000285">
    <property type="protein sequence ID" value="GAX29102.1"/>
    <property type="molecule type" value="Genomic_DNA"/>
</dbReference>
<evidence type="ECO:0000313" key="7">
    <source>
        <dbReference type="Proteomes" id="UP000198406"/>
    </source>
</evidence>
<gene>
    <name evidence="6" type="ORF">FisN_7Hh301</name>
</gene>
<accession>A0A1Z5KSM9</accession>
<dbReference type="Pfam" id="PF01416">
    <property type="entry name" value="PseudoU_synth_1"/>
    <property type="match status" value="1"/>
</dbReference>
<dbReference type="GO" id="GO:0031119">
    <property type="term" value="P:tRNA pseudouridine synthesis"/>
    <property type="evidence" value="ECO:0007669"/>
    <property type="project" value="TreeGrafter"/>
</dbReference>
<evidence type="ECO:0000256" key="2">
    <source>
        <dbReference type="ARBA" id="ARBA00022694"/>
    </source>
</evidence>
<name>A0A1Z5KSM9_FISSO</name>
<dbReference type="Gene3D" id="3.30.70.660">
    <property type="entry name" value="Pseudouridine synthase I, catalytic domain, C-terminal subdomain"/>
    <property type="match status" value="1"/>
</dbReference>
<proteinExistence type="inferred from homology"/>
<dbReference type="InterPro" id="IPR020095">
    <property type="entry name" value="PsdUridine_synth_TruA_C"/>
</dbReference>
<keyword evidence="3 4" id="KW-0413">Isomerase</keyword>
<keyword evidence="2 4" id="KW-0819">tRNA processing</keyword>
<dbReference type="InterPro" id="IPR001406">
    <property type="entry name" value="PsdUridine_synth_TruA"/>
</dbReference>
<dbReference type="PANTHER" id="PTHR11142">
    <property type="entry name" value="PSEUDOURIDYLATE SYNTHASE"/>
    <property type="match status" value="1"/>
</dbReference>
<dbReference type="InterPro" id="IPR020103">
    <property type="entry name" value="PsdUridine_synth_cat_dom_sf"/>
</dbReference>
<dbReference type="OrthoDB" id="271910at2759"/>
<comment type="catalytic activity">
    <reaction evidence="4">
        <text>uridine(38/39/40) in tRNA = pseudouridine(38/39/40) in tRNA</text>
        <dbReference type="Rhea" id="RHEA:22376"/>
        <dbReference type="Rhea" id="RHEA-COMP:10085"/>
        <dbReference type="Rhea" id="RHEA-COMP:10087"/>
        <dbReference type="ChEBI" id="CHEBI:65314"/>
        <dbReference type="ChEBI" id="CHEBI:65315"/>
        <dbReference type="EC" id="5.4.99.12"/>
    </reaction>
</comment>
<dbReference type="EC" id="5.4.99.12" evidence="4"/>
<dbReference type="GO" id="GO:0003723">
    <property type="term" value="F:RNA binding"/>
    <property type="evidence" value="ECO:0007669"/>
    <property type="project" value="InterPro"/>
</dbReference>
<dbReference type="SUPFAM" id="SSF55120">
    <property type="entry name" value="Pseudouridine synthase"/>
    <property type="match status" value="1"/>
</dbReference>
<dbReference type="Gene3D" id="3.30.70.580">
    <property type="entry name" value="Pseudouridine synthase I, catalytic domain, N-terminal subdomain"/>
    <property type="match status" value="1"/>
</dbReference>
<sequence length="284" mass="32558">MIRPAKRPHFTKEGTKKSVTVTIQECLEEAVITYSNHVNPQKLITVNDLKLKFAGRTDKGVHARGQVVTVCLPPWTEGLDEIQRGINSRLPMDISVDRIELLETELDPRHDVKQKTYSYTVKYRRQVWREDGTIHPRCHLGIFSFRQALDPPNLWWCPWALNDTLLPELCQQLSGTHNYRAFVHKQVRDEQSHVMTLDQMSVTFQQVTPDEDEAPVIVARFKVQAKGFRRTMVRNLVGYCIDVCRGHESVTAFKWDAIWSGSDEVADRINAAPACGLCLESVVY</sequence>
<dbReference type="InterPro" id="IPR020097">
    <property type="entry name" value="PsdUridine_synth_TruA_a/b_dom"/>
</dbReference>
<feature type="domain" description="Pseudouridine synthase I TruA alpha/beta" evidence="5">
    <location>
        <begin position="170"/>
        <end position="284"/>
    </location>
</feature>
<evidence type="ECO:0000256" key="1">
    <source>
        <dbReference type="ARBA" id="ARBA00009375"/>
    </source>
</evidence>
<reference evidence="6 7" key="1">
    <citation type="journal article" date="2015" name="Plant Cell">
        <title>Oil accumulation by the oleaginous diatom Fistulifera solaris as revealed by the genome and transcriptome.</title>
        <authorList>
            <person name="Tanaka T."/>
            <person name="Maeda Y."/>
            <person name="Veluchamy A."/>
            <person name="Tanaka M."/>
            <person name="Abida H."/>
            <person name="Marechal E."/>
            <person name="Bowler C."/>
            <person name="Muto M."/>
            <person name="Sunaga Y."/>
            <person name="Tanaka M."/>
            <person name="Yoshino T."/>
            <person name="Taniguchi T."/>
            <person name="Fukuda Y."/>
            <person name="Nemoto M."/>
            <person name="Matsumoto M."/>
            <person name="Wong P.S."/>
            <person name="Aburatani S."/>
            <person name="Fujibuchi W."/>
        </authorList>
    </citation>
    <scope>NUCLEOTIDE SEQUENCE [LARGE SCALE GENOMIC DNA]</scope>
    <source>
        <strain evidence="6 7">JPCC DA0580</strain>
    </source>
</reference>
<comment type="similarity">
    <text evidence="1 4">Belongs to the tRNA pseudouridine synthase TruA family.</text>
</comment>
<comment type="caution">
    <text evidence="6">The sequence shown here is derived from an EMBL/GenBank/DDBJ whole genome shotgun (WGS) entry which is preliminary data.</text>
</comment>
<evidence type="ECO:0000313" key="6">
    <source>
        <dbReference type="EMBL" id="GAX29102.1"/>
    </source>
</evidence>
<evidence type="ECO:0000256" key="4">
    <source>
        <dbReference type="RuleBase" id="RU003792"/>
    </source>
</evidence>